<gene>
    <name evidence="2" type="ORF">SAMN05192542_104443</name>
</gene>
<accession>A0A1H7LQ83</accession>
<dbReference type="GO" id="GO:0051920">
    <property type="term" value="F:peroxiredoxin activity"/>
    <property type="evidence" value="ECO:0007669"/>
    <property type="project" value="InterPro"/>
</dbReference>
<dbReference type="Gene3D" id="1.20.1290.10">
    <property type="entry name" value="AhpD-like"/>
    <property type="match status" value="1"/>
</dbReference>
<dbReference type="InterPro" id="IPR029032">
    <property type="entry name" value="AhpD-like"/>
</dbReference>
<organism evidence="2 3">
    <name type="scientific">Paraburkholderia caballeronis</name>
    <dbReference type="NCBI Taxonomy" id="416943"/>
    <lineage>
        <taxon>Bacteria</taxon>
        <taxon>Pseudomonadati</taxon>
        <taxon>Pseudomonadota</taxon>
        <taxon>Betaproteobacteria</taxon>
        <taxon>Burkholderiales</taxon>
        <taxon>Burkholderiaceae</taxon>
        <taxon>Paraburkholderia</taxon>
    </lineage>
</organism>
<feature type="domain" description="Carboxymuconolactone decarboxylase-like" evidence="1">
    <location>
        <begin position="24"/>
        <end position="106"/>
    </location>
</feature>
<dbReference type="NCBIfam" id="TIGR00778">
    <property type="entry name" value="ahpD_dom"/>
    <property type="match status" value="1"/>
</dbReference>
<keyword evidence="3" id="KW-1185">Reference proteome</keyword>
<evidence type="ECO:0000313" key="2">
    <source>
        <dbReference type="EMBL" id="SEL00878.1"/>
    </source>
</evidence>
<proteinExistence type="predicted"/>
<dbReference type="AlphaFoldDB" id="A0A1H7LQ83"/>
<dbReference type="Pfam" id="PF02627">
    <property type="entry name" value="CMD"/>
    <property type="match status" value="1"/>
</dbReference>
<name>A0A1H7LQ83_9BURK</name>
<evidence type="ECO:0000259" key="1">
    <source>
        <dbReference type="Pfam" id="PF02627"/>
    </source>
</evidence>
<reference evidence="3" key="1">
    <citation type="submission" date="2016-10" db="EMBL/GenBank/DDBJ databases">
        <authorList>
            <person name="Varghese N."/>
            <person name="Submissions S."/>
        </authorList>
    </citation>
    <scope>NUCLEOTIDE SEQUENCE [LARGE SCALE GENOMIC DNA]</scope>
    <source>
        <strain evidence="3">LMG 26416</strain>
    </source>
</reference>
<dbReference type="InterPro" id="IPR003779">
    <property type="entry name" value="CMD-like"/>
</dbReference>
<dbReference type="PANTHER" id="PTHR33930">
    <property type="entry name" value="ALKYL HYDROPEROXIDE REDUCTASE AHPD"/>
    <property type="match status" value="1"/>
</dbReference>
<dbReference type="EMBL" id="FOAJ01000004">
    <property type="protein sequence ID" value="SEL00878.1"/>
    <property type="molecule type" value="Genomic_DNA"/>
</dbReference>
<dbReference type="STRING" id="416943.SAMN05445871_3734"/>
<dbReference type="PANTHER" id="PTHR33930:SF2">
    <property type="entry name" value="BLR3452 PROTEIN"/>
    <property type="match status" value="1"/>
</dbReference>
<dbReference type="InterPro" id="IPR004675">
    <property type="entry name" value="AhpD_core"/>
</dbReference>
<evidence type="ECO:0000313" key="3">
    <source>
        <dbReference type="Proteomes" id="UP000199120"/>
    </source>
</evidence>
<dbReference type="Proteomes" id="UP000199120">
    <property type="component" value="Unassembled WGS sequence"/>
</dbReference>
<sequence length="113" mass="11309">MLIDTHDYTPKLMDAVGKLGEAAPALLEGYAALDGAAARGGVLDAKTRELIALAVAVTTRCDGCIAVHSAAAQKAGASREEVAEALAVAIALNAGAALVYSARALDAFGQQTG</sequence>
<dbReference type="SUPFAM" id="SSF69118">
    <property type="entry name" value="AhpD-like"/>
    <property type="match status" value="1"/>
</dbReference>
<keyword evidence="2" id="KW-0560">Oxidoreductase</keyword>
<protein>
    <submittedName>
        <fullName evidence="2">Alkylhydroperoxidase AhpD family core domain-containing protein</fullName>
    </submittedName>
</protein>
<keyword evidence="2" id="KW-0575">Peroxidase</keyword>